<evidence type="ECO:0000313" key="4">
    <source>
        <dbReference type="EMBL" id="MED6258905.1"/>
    </source>
</evidence>
<name>A0ABU7C9D1_9TELE</name>
<accession>A0ABU7C9D1</accession>
<dbReference type="EMBL" id="JAHUTI010081636">
    <property type="protein sequence ID" value="MED6258905.1"/>
    <property type="molecule type" value="Genomic_DNA"/>
</dbReference>
<dbReference type="Proteomes" id="UP001345963">
    <property type="component" value="Unassembled WGS sequence"/>
</dbReference>
<feature type="compositionally biased region" description="Polar residues" evidence="2">
    <location>
        <begin position="147"/>
        <end position="163"/>
    </location>
</feature>
<dbReference type="PROSITE" id="PS50088">
    <property type="entry name" value="ANK_REPEAT"/>
    <property type="match status" value="1"/>
</dbReference>
<dbReference type="InterPro" id="IPR036770">
    <property type="entry name" value="Ankyrin_rpt-contain_sf"/>
</dbReference>
<proteinExistence type="predicted"/>
<sequence>MEGDQAQVSCSVKVLLEAGADPDAGDDFNNVYDTSREKGIHSLEVLVSREDEFSSRLSSRAGFRGCTALHYATLADDPHTVRMLLEAGMLPLPDSKLIPLYFTSESYEDTKSRKLVISLVFECTHVTLLATGLLFWPELDLGSHLHPSQSPGRASGLTASHSRPTLPAAAP</sequence>
<dbReference type="InterPro" id="IPR002110">
    <property type="entry name" value="Ankyrin_rpt"/>
</dbReference>
<keyword evidence="1" id="KW-0040">ANK repeat</keyword>
<evidence type="ECO:0000256" key="1">
    <source>
        <dbReference type="PROSITE-ProRule" id="PRU00023"/>
    </source>
</evidence>
<keyword evidence="3" id="KW-1133">Transmembrane helix</keyword>
<feature type="region of interest" description="Disordered" evidence="2">
    <location>
        <begin position="147"/>
        <end position="171"/>
    </location>
</feature>
<keyword evidence="3" id="KW-0812">Transmembrane</keyword>
<gene>
    <name evidence="4" type="ORF">ATANTOWER_014157</name>
</gene>
<protein>
    <submittedName>
        <fullName evidence="4">Uncharacterized protein</fullName>
    </submittedName>
</protein>
<organism evidence="4 5">
    <name type="scientific">Ataeniobius toweri</name>
    <dbReference type="NCBI Taxonomy" id="208326"/>
    <lineage>
        <taxon>Eukaryota</taxon>
        <taxon>Metazoa</taxon>
        <taxon>Chordata</taxon>
        <taxon>Craniata</taxon>
        <taxon>Vertebrata</taxon>
        <taxon>Euteleostomi</taxon>
        <taxon>Actinopterygii</taxon>
        <taxon>Neopterygii</taxon>
        <taxon>Teleostei</taxon>
        <taxon>Neoteleostei</taxon>
        <taxon>Acanthomorphata</taxon>
        <taxon>Ovalentaria</taxon>
        <taxon>Atherinomorphae</taxon>
        <taxon>Cyprinodontiformes</taxon>
        <taxon>Goodeidae</taxon>
        <taxon>Ataeniobius</taxon>
    </lineage>
</organism>
<dbReference type="Gene3D" id="1.25.40.20">
    <property type="entry name" value="Ankyrin repeat-containing domain"/>
    <property type="match status" value="1"/>
</dbReference>
<reference evidence="4 5" key="1">
    <citation type="submission" date="2021-07" db="EMBL/GenBank/DDBJ databases">
        <authorList>
            <person name="Palmer J.M."/>
        </authorList>
    </citation>
    <scope>NUCLEOTIDE SEQUENCE [LARGE SCALE GENOMIC DNA]</scope>
    <source>
        <strain evidence="4 5">AT_MEX2019</strain>
        <tissue evidence="4">Muscle</tissue>
    </source>
</reference>
<evidence type="ECO:0000313" key="5">
    <source>
        <dbReference type="Proteomes" id="UP001345963"/>
    </source>
</evidence>
<dbReference type="SUPFAM" id="SSF48403">
    <property type="entry name" value="Ankyrin repeat"/>
    <property type="match status" value="1"/>
</dbReference>
<feature type="repeat" description="ANK" evidence="1">
    <location>
        <begin position="64"/>
        <end position="88"/>
    </location>
</feature>
<feature type="transmembrane region" description="Helical" evidence="3">
    <location>
        <begin position="115"/>
        <end position="136"/>
    </location>
</feature>
<dbReference type="Pfam" id="PF00023">
    <property type="entry name" value="Ank"/>
    <property type="match status" value="1"/>
</dbReference>
<dbReference type="PROSITE" id="PS50297">
    <property type="entry name" value="ANK_REP_REGION"/>
    <property type="match status" value="1"/>
</dbReference>
<comment type="caution">
    <text evidence="4">The sequence shown here is derived from an EMBL/GenBank/DDBJ whole genome shotgun (WGS) entry which is preliminary data.</text>
</comment>
<keyword evidence="3" id="KW-0472">Membrane</keyword>
<evidence type="ECO:0000256" key="2">
    <source>
        <dbReference type="SAM" id="MobiDB-lite"/>
    </source>
</evidence>
<keyword evidence="5" id="KW-1185">Reference proteome</keyword>
<evidence type="ECO:0000256" key="3">
    <source>
        <dbReference type="SAM" id="Phobius"/>
    </source>
</evidence>